<accession>A0A8S5M6H6</accession>
<reference evidence="2" key="1">
    <citation type="journal article" date="2021" name="Proc. Natl. Acad. Sci. U.S.A.">
        <title>A Catalog of Tens of Thousands of Viruses from Human Metagenomes Reveals Hidden Associations with Chronic Diseases.</title>
        <authorList>
            <person name="Tisza M.J."/>
            <person name="Buck C.B."/>
        </authorList>
    </citation>
    <scope>NUCLEOTIDE SEQUENCE</scope>
    <source>
        <strain evidence="2">CtlRg1</strain>
    </source>
</reference>
<proteinExistence type="predicted"/>
<feature type="region of interest" description="Disordered" evidence="1">
    <location>
        <begin position="68"/>
        <end position="93"/>
    </location>
</feature>
<name>A0A8S5M6H6_9CAUD</name>
<evidence type="ECO:0000313" key="2">
    <source>
        <dbReference type="EMBL" id="DAD77826.1"/>
    </source>
</evidence>
<protein>
    <submittedName>
        <fullName evidence="2">Uncharacterized protein</fullName>
    </submittedName>
</protein>
<feature type="compositionally biased region" description="Low complexity" evidence="1">
    <location>
        <begin position="80"/>
        <end position="93"/>
    </location>
</feature>
<evidence type="ECO:0000256" key="1">
    <source>
        <dbReference type="SAM" id="MobiDB-lite"/>
    </source>
</evidence>
<sequence length="93" mass="10683">MYVKANRKTVEYLNLQNERNSLADNNFILWETDLFPISTDIEEALRMTGSIIMTPEQALAEQGEDFSLTLPEPEDPRFKNTNNNEQSSSVENN</sequence>
<dbReference type="EMBL" id="BK014834">
    <property type="protein sequence ID" value="DAD77826.1"/>
    <property type="molecule type" value="Genomic_DNA"/>
</dbReference>
<organism evidence="2">
    <name type="scientific">Myoviridae sp. ctlRg1</name>
    <dbReference type="NCBI Taxonomy" id="2826692"/>
    <lineage>
        <taxon>Viruses</taxon>
        <taxon>Duplodnaviria</taxon>
        <taxon>Heunggongvirae</taxon>
        <taxon>Uroviricota</taxon>
        <taxon>Caudoviricetes</taxon>
    </lineage>
</organism>